<dbReference type="PANTHER" id="PTHR48104:SF30">
    <property type="entry name" value="METACASPASE-1"/>
    <property type="match status" value="1"/>
</dbReference>
<comment type="caution">
    <text evidence="4">The sequence shown here is derived from an EMBL/GenBank/DDBJ whole genome shotgun (WGS) entry which is preliminary data.</text>
</comment>
<feature type="domain" description="DUF4384" evidence="3">
    <location>
        <begin position="400"/>
        <end position="473"/>
    </location>
</feature>
<feature type="domain" description="Peptidase C14 caspase" evidence="2">
    <location>
        <begin position="56"/>
        <end position="313"/>
    </location>
</feature>
<organism evidence="4 5">
    <name type="scientific">Labrys wisconsinensis</name>
    <dbReference type="NCBI Taxonomy" id="425677"/>
    <lineage>
        <taxon>Bacteria</taxon>
        <taxon>Pseudomonadati</taxon>
        <taxon>Pseudomonadota</taxon>
        <taxon>Alphaproteobacteria</taxon>
        <taxon>Hyphomicrobiales</taxon>
        <taxon>Xanthobacteraceae</taxon>
        <taxon>Labrys</taxon>
    </lineage>
</organism>
<feature type="region of interest" description="Disordered" evidence="1">
    <location>
        <begin position="1"/>
        <end position="23"/>
    </location>
</feature>
<evidence type="ECO:0008006" key="6">
    <source>
        <dbReference type="Google" id="ProtNLM"/>
    </source>
</evidence>
<gene>
    <name evidence="4" type="ORF">QO011_005598</name>
</gene>
<evidence type="ECO:0000256" key="1">
    <source>
        <dbReference type="SAM" id="MobiDB-lite"/>
    </source>
</evidence>
<sequence>MNTRPGRIGRRREGGLAAPGTRRGAAPVGRLVRAASLCLAAGLGLLGLASPARADRALVVALDTYQDARLSFRLAGASAADAARIQGMLTGALGYGGGDIKVLRDGAATKAAVLDGLRTWLGGAKPGERVFFYYAGQGYFSRQDGKARQALLPFDVVPKGSGTDLSFGGMLTADEMDAAFAALAGRHVTAVIDSSQSGTVTRAITVEAASGGGNPAARSPQIEGTTRSIVVEAAVAEEKQAAADPPPPPAGIDLVTWSAVSPTQLALIDEDAGPDYHGVFTAAFADGIEKGLADLNHDGVISNQELLDYVRERSADYCGRHAGRCEMGLTPGLAGEGAALKVAARNPVTGTAPPDLQAGDALNTGKITPQKVMDILGARPSDDVRLEQIPRSPVRLGTQDIRFRVTSGHDGFLVLLSVSDEGEVVQLFPNAISDKRAKDGRILAGHAVTVPDPSYGMRFDATSVTKGTVLALVAVDPLKLSRKFVTRQIQVIPQDEVNASLLPELAQSLATPAGAETVQENTKPVGRSLATLPYEIIP</sequence>
<keyword evidence="5" id="KW-1185">Reference proteome</keyword>
<protein>
    <recommendedName>
        <fullName evidence="6">DUF4384 domain-containing protein</fullName>
    </recommendedName>
</protein>
<dbReference type="PANTHER" id="PTHR48104">
    <property type="entry name" value="METACASPASE-4"/>
    <property type="match status" value="1"/>
</dbReference>
<evidence type="ECO:0000259" key="2">
    <source>
        <dbReference type="Pfam" id="PF00656"/>
    </source>
</evidence>
<dbReference type="Gene3D" id="3.40.50.1460">
    <property type="match status" value="1"/>
</dbReference>
<name>A0ABU0JE65_9HYPH</name>
<accession>A0ABU0JE65</accession>
<dbReference type="Pfam" id="PF00656">
    <property type="entry name" value="Peptidase_C14"/>
    <property type="match status" value="1"/>
</dbReference>
<dbReference type="Proteomes" id="UP001242480">
    <property type="component" value="Unassembled WGS sequence"/>
</dbReference>
<dbReference type="InterPro" id="IPR050452">
    <property type="entry name" value="Metacaspase"/>
</dbReference>
<evidence type="ECO:0000259" key="3">
    <source>
        <dbReference type="Pfam" id="PF14326"/>
    </source>
</evidence>
<evidence type="ECO:0000313" key="4">
    <source>
        <dbReference type="EMBL" id="MDQ0472569.1"/>
    </source>
</evidence>
<dbReference type="Pfam" id="PF14326">
    <property type="entry name" value="DUF4384"/>
    <property type="match status" value="1"/>
</dbReference>
<dbReference type="InterPro" id="IPR018247">
    <property type="entry name" value="EF_Hand_1_Ca_BS"/>
</dbReference>
<dbReference type="InterPro" id="IPR025493">
    <property type="entry name" value="DUF4384"/>
</dbReference>
<evidence type="ECO:0000313" key="5">
    <source>
        <dbReference type="Proteomes" id="UP001242480"/>
    </source>
</evidence>
<reference evidence="4 5" key="1">
    <citation type="submission" date="2023-07" db="EMBL/GenBank/DDBJ databases">
        <title>Genomic Encyclopedia of Type Strains, Phase IV (KMG-IV): sequencing the most valuable type-strain genomes for metagenomic binning, comparative biology and taxonomic classification.</title>
        <authorList>
            <person name="Goeker M."/>
        </authorList>
    </citation>
    <scope>NUCLEOTIDE SEQUENCE [LARGE SCALE GENOMIC DNA]</scope>
    <source>
        <strain evidence="4 5">DSM 19619</strain>
    </source>
</reference>
<proteinExistence type="predicted"/>
<dbReference type="InterPro" id="IPR011600">
    <property type="entry name" value="Pept_C14_caspase"/>
</dbReference>
<dbReference type="EMBL" id="JAUSVX010000012">
    <property type="protein sequence ID" value="MDQ0472569.1"/>
    <property type="molecule type" value="Genomic_DNA"/>
</dbReference>
<dbReference type="PROSITE" id="PS00018">
    <property type="entry name" value="EF_HAND_1"/>
    <property type="match status" value="1"/>
</dbReference>
<dbReference type="RefSeq" id="WP_307279562.1">
    <property type="nucleotide sequence ID" value="NZ_JAUSVX010000012.1"/>
</dbReference>